<dbReference type="Gene3D" id="2.60.40.10">
    <property type="entry name" value="Immunoglobulins"/>
    <property type="match status" value="1"/>
</dbReference>
<keyword evidence="6 14" id="KW-0328">Glycosyltransferase</keyword>
<dbReference type="Pfam" id="PF02922">
    <property type="entry name" value="CBM_48"/>
    <property type="match status" value="1"/>
</dbReference>
<dbReference type="Proteomes" id="UP001145021">
    <property type="component" value="Unassembled WGS sequence"/>
</dbReference>
<keyword evidence="7 14" id="KW-0808">Transferase</keyword>
<dbReference type="InterPro" id="IPR014756">
    <property type="entry name" value="Ig_E-set"/>
</dbReference>
<organism evidence="14 15">
    <name type="scientific">Coemansia asiatica</name>
    <dbReference type="NCBI Taxonomy" id="1052880"/>
    <lineage>
        <taxon>Eukaryota</taxon>
        <taxon>Fungi</taxon>
        <taxon>Fungi incertae sedis</taxon>
        <taxon>Zoopagomycota</taxon>
        <taxon>Kickxellomycotina</taxon>
        <taxon>Kickxellomycetes</taxon>
        <taxon>Kickxellales</taxon>
        <taxon>Kickxellaceae</taxon>
        <taxon>Coemansia</taxon>
    </lineage>
</organism>
<dbReference type="InterPro" id="IPR013780">
    <property type="entry name" value="Glyco_hydro_b"/>
</dbReference>
<comment type="function">
    <text evidence="10">Glycogen-branching enzyme participates in the glycogen biosynthetic process along with glycogenin and glycogen synthase. Generates alpha-1,6-glucosidic branches from alpha-1,4-linked glucose chains, to increase solubility of the glycogen polymer.</text>
</comment>
<evidence type="ECO:0000256" key="9">
    <source>
        <dbReference type="ARBA" id="ARBA00031979"/>
    </source>
</evidence>
<reference evidence="14" key="1">
    <citation type="submission" date="2022-07" db="EMBL/GenBank/DDBJ databases">
        <title>Phylogenomic reconstructions and comparative analyses of Kickxellomycotina fungi.</title>
        <authorList>
            <person name="Reynolds N.K."/>
            <person name="Stajich J.E."/>
            <person name="Barry K."/>
            <person name="Grigoriev I.V."/>
            <person name="Crous P."/>
            <person name="Smith M.E."/>
        </authorList>
    </citation>
    <scope>NUCLEOTIDE SEQUENCE</scope>
    <source>
        <strain evidence="14">NBRC 105413</strain>
    </source>
</reference>
<evidence type="ECO:0000256" key="3">
    <source>
        <dbReference type="ARBA" id="ARBA00009000"/>
    </source>
</evidence>
<comment type="caution">
    <text evidence="14">The sequence shown here is derived from an EMBL/GenBank/DDBJ whole genome shotgun (WGS) entry which is preliminary data.</text>
</comment>
<dbReference type="Gene3D" id="3.20.20.80">
    <property type="entry name" value="Glycosidases"/>
    <property type="match status" value="1"/>
</dbReference>
<dbReference type="PIRSF" id="PIRSF000463">
    <property type="entry name" value="GlgB"/>
    <property type="match status" value="1"/>
</dbReference>
<dbReference type="SMART" id="SM00642">
    <property type="entry name" value="Aamy"/>
    <property type="match status" value="1"/>
</dbReference>
<dbReference type="GO" id="GO:0043169">
    <property type="term" value="F:cation binding"/>
    <property type="evidence" value="ECO:0007669"/>
    <property type="project" value="InterPro"/>
</dbReference>
<dbReference type="InterPro" id="IPR013783">
    <property type="entry name" value="Ig-like_fold"/>
</dbReference>
<dbReference type="InterPro" id="IPR006048">
    <property type="entry name" value="A-amylase/branching_C"/>
</dbReference>
<dbReference type="FunFam" id="3.20.20.80:FF:000001">
    <property type="entry name" value="1,4-alpha-glucan branching enzyme"/>
    <property type="match status" value="1"/>
</dbReference>
<feature type="compositionally biased region" description="Polar residues" evidence="12">
    <location>
        <begin position="40"/>
        <end position="72"/>
    </location>
</feature>
<evidence type="ECO:0000256" key="11">
    <source>
        <dbReference type="PIRSR" id="PIRSR000463-1"/>
    </source>
</evidence>
<evidence type="ECO:0000313" key="15">
    <source>
        <dbReference type="Proteomes" id="UP001145021"/>
    </source>
</evidence>
<proteinExistence type="inferred from homology"/>
<dbReference type="GO" id="GO:0003844">
    <property type="term" value="F:1,4-alpha-glucan branching enzyme activity"/>
    <property type="evidence" value="ECO:0007669"/>
    <property type="project" value="UniProtKB-EC"/>
</dbReference>
<dbReference type="InterPro" id="IPR037439">
    <property type="entry name" value="Branching_enzy"/>
</dbReference>
<evidence type="ECO:0000256" key="1">
    <source>
        <dbReference type="ARBA" id="ARBA00000826"/>
    </source>
</evidence>
<evidence type="ECO:0000256" key="12">
    <source>
        <dbReference type="SAM" id="MobiDB-lite"/>
    </source>
</evidence>
<dbReference type="PANTHER" id="PTHR43651:SF3">
    <property type="entry name" value="1,4-ALPHA-GLUCAN-BRANCHING ENZYME"/>
    <property type="match status" value="1"/>
</dbReference>
<dbReference type="SUPFAM" id="SSF51445">
    <property type="entry name" value="(Trans)glycosidases"/>
    <property type="match status" value="1"/>
</dbReference>
<feature type="region of interest" description="Disordered" evidence="12">
    <location>
        <begin position="31"/>
        <end position="83"/>
    </location>
</feature>
<comment type="pathway">
    <text evidence="2">Glycan biosynthesis; glycogen biosynthesis.</text>
</comment>
<comment type="catalytic activity">
    <reaction evidence="1">
        <text>Transfers a segment of a (1-&gt;4)-alpha-D-glucan chain to a primary hydroxy group in a similar glucan chain.</text>
        <dbReference type="EC" id="2.4.1.18"/>
    </reaction>
</comment>
<feature type="active site" description="Proton donor" evidence="11">
    <location>
        <position position="466"/>
    </location>
</feature>
<evidence type="ECO:0000256" key="4">
    <source>
        <dbReference type="ARBA" id="ARBA00012541"/>
    </source>
</evidence>
<dbReference type="FunFam" id="2.60.40.1180:FF:000003">
    <property type="entry name" value="1,4-alpha-glucan-branching enzyme, chloroplastic/amyloplastic"/>
    <property type="match status" value="1"/>
</dbReference>
<dbReference type="AlphaFoldDB" id="A0A9W8CGY3"/>
<evidence type="ECO:0000256" key="10">
    <source>
        <dbReference type="ARBA" id="ARBA00049618"/>
    </source>
</evidence>
<keyword evidence="8" id="KW-0320">Glycogen biosynthesis</keyword>
<evidence type="ECO:0000256" key="6">
    <source>
        <dbReference type="ARBA" id="ARBA00022676"/>
    </source>
</evidence>
<comment type="similarity">
    <text evidence="3">Belongs to the glycosyl hydrolase 13 family. GlgB subfamily.</text>
</comment>
<dbReference type="SUPFAM" id="SSF51011">
    <property type="entry name" value="Glycosyl hydrolase domain"/>
    <property type="match status" value="1"/>
</dbReference>
<evidence type="ECO:0000256" key="8">
    <source>
        <dbReference type="ARBA" id="ARBA00023056"/>
    </source>
</evidence>
<accession>A0A9W8CGY3</accession>
<evidence type="ECO:0000256" key="5">
    <source>
        <dbReference type="ARBA" id="ARBA00020932"/>
    </source>
</evidence>
<dbReference type="SUPFAM" id="SSF81296">
    <property type="entry name" value="E set domains"/>
    <property type="match status" value="1"/>
</dbReference>
<dbReference type="InterPro" id="IPR017853">
    <property type="entry name" value="GH"/>
</dbReference>
<protein>
    <recommendedName>
        <fullName evidence="5">1,4-alpha-glucan-branching enzyme</fullName>
        <ecNumber evidence="4">2.4.1.18</ecNumber>
    </recommendedName>
    <alternativeName>
        <fullName evidence="9">Glycogen-branching enzyme</fullName>
    </alternativeName>
</protein>
<dbReference type="InterPro" id="IPR006047">
    <property type="entry name" value="GH13_cat_dom"/>
</dbReference>
<dbReference type="FunFam" id="2.60.40.10:FF:000250">
    <property type="entry name" value="1,4-alpha-glucan-branching enzyme, chloroplastic/amyloplastic"/>
    <property type="match status" value="1"/>
</dbReference>
<name>A0A9W8CGY3_9FUNG</name>
<dbReference type="EC" id="2.4.1.18" evidence="4"/>
<dbReference type="GO" id="GO:0004553">
    <property type="term" value="F:hydrolase activity, hydrolyzing O-glycosyl compounds"/>
    <property type="evidence" value="ECO:0007669"/>
    <property type="project" value="InterPro"/>
</dbReference>
<dbReference type="Pfam" id="PF02806">
    <property type="entry name" value="Alpha-amylase_C"/>
    <property type="match status" value="1"/>
</dbReference>
<dbReference type="PANTHER" id="PTHR43651">
    <property type="entry name" value="1,4-ALPHA-GLUCAN-BRANCHING ENZYME"/>
    <property type="match status" value="1"/>
</dbReference>
<dbReference type="Gene3D" id="2.60.40.1180">
    <property type="entry name" value="Golgi alpha-mannosidase II"/>
    <property type="match status" value="1"/>
</dbReference>
<dbReference type="Pfam" id="PF00128">
    <property type="entry name" value="Alpha-amylase"/>
    <property type="match status" value="1"/>
</dbReference>
<dbReference type="GO" id="GO:0005978">
    <property type="term" value="P:glycogen biosynthetic process"/>
    <property type="evidence" value="ECO:0007669"/>
    <property type="project" value="UniProtKB-KW"/>
</dbReference>
<keyword evidence="15" id="KW-1185">Reference proteome</keyword>
<gene>
    <name evidence="14" type="primary">GLC3</name>
    <name evidence="14" type="ORF">LPJ64_004821</name>
</gene>
<evidence type="ECO:0000256" key="7">
    <source>
        <dbReference type="ARBA" id="ARBA00022679"/>
    </source>
</evidence>
<dbReference type="EMBL" id="JANBOH010000259">
    <property type="protein sequence ID" value="KAJ1643400.1"/>
    <property type="molecule type" value="Genomic_DNA"/>
</dbReference>
<sequence length="753" mass="85536">MTAKKKGAAKPKALQNIIATTTNTADKGAGAVADAALPTPSKSPVATASPGSPLQDNFGGSPTKDSNSSYLTGSDPDLSGDGTNVLKTDAYLEDHRDYFGQRFAHFKRWVRDIELTEGGIDKFSRGYESFGLHVTAEGVRYREWAPGAREASLVGDFNGWDVAANPMQRNEFGVWEVVVPNTEAGEVPIAHGSHIKVTFVTGSGERIYRLPAWSTYVTQDLSKSPVYEAVFYNPPNKYQFKHKRQTPAKDLRIYEAHVGISSPEGRVATFKEFTRDVLPMISDLGYNVVQLMAVMEHAYYASFGYQVTSFFAPSSRYGEPDDLRELIDTAHGLGISVFLDVVHSHACNNVEDGLNQYDGTDHCYFHEGGRGRHELWNSRLFNYGHHEVTRFLLSNLRYWIEEFGFDGLRFDGVTSMMYKHHGIAYGFSGHYNEYFTGNTDEEAVVYLMLANYMCHKLYPGFVTIAEDVSGMPALCRSVPEGGVGFDYRLTMSVPDMWIKLLKEARDEDWSMEHIAHQLTNRRYQERAITYCESHDQALVGDKTLAFWLMDKEMYTNMSDLTELTPTIERGMALHKMIRLVTCGLGGEGYMTFEGNEFGHPEWLDFPREGNGSSFHYARRQFNLVHNDDLRYKYLYRFDRAMMHLEQQHHWLSAHDQWVTLKHEGDKVLVFERGGLLWIFNFHPTNSYSDYRVGVAWAGKYTVALSTDDPQFMGQGRIDPSVTHFSTPLEWNGRPNYVQVYMPARTAMVLRHED</sequence>
<dbReference type="CDD" id="cd11321">
    <property type="entry name" value="AmyAc_bac_euk_BE"/>
    <property type="match status" value="1"/>
</dbReference>
<evidence type="ECO:0000259" key="13">
    <source>
        <dbReference type="SMART" id="SM00642"/>
    </source>
</evidence>
<feature type="domain" description="Glycosyl hydrolase family 13 catalytic" evidence="13">
    <location>
        <begin position="264"/>
        <end position="583"/>
    </location>
</feature>
<evidence type="ECO:0000256" key="2">
    <source>
        <dbReference type="ARBA" id="ARBA00004964"/>
    </source>
</evidence>
<dbReference type="GO" id="GO:0005737">
    <property type="term" value="C:cytoplasm"/>
    <property type="evidence" value="ECO:0007669"/>
    <property type="project" value="TreeGrafter"/>
</dbReference>
<evidence type="ECO:0000313" key="14">
    <source>
        <dbReference type="EMBL" id="KAJ1643400.1"/>
    </source>
</evidence>
<dbReference type="InterPro" id="IPR004193">
    <property type="entry name" value="Glyco_hydro_13_N"/>
</dbReference>
<feature type="active site" description="Nucleophile" evidence="11">
    <location>
        <position position="411"/>
    </location>
</feature>
<dbReference type="CDD" id="cd02854">
    <property type="entry name" value="E_set_GBE_euk_N"/>
    <property type="match status" value="1"/>
</dbReference>